<feature type="compositionally biased region" description="Basic and acidic residues" evidence="9">
    <location>
        <begin position="169"/>
        <end position="186"/>
    </location>
</feature>
<evidence type="ECO:0000256" key="9">
    <source>
        <dbReference type="SAM" id="MobiDB-lite"/>
    </source>
</evidence>
<organism evidence="11 12">
    <name type="scientific">Thalassiosira oceanica</name>
    <name type="common">Marine diatom</name>
    <dbReference type="NCBI Taxonomy" id="159749"/>
    <lineage>
        <taxon>Eukaryota</taxon>
        <taxon>Sar</taxon>
        <taxon>Stramenopiles</taxon>
        <taxon>Ochrophyta</taxon>
        <taxon>Bacillariophyta</taxon>
        <taxon>Coscinodiscophyceae</taxon>
        <taxon>Thalassiosirophycidae</taxon>
        <taxon>Thalassiosirales</taxon>
        <taxon>Thalassiosiraceae</taxon>
        <taxon>Thalassiosira</taxon>
    </lineage>
</organism>
<sequence>MLSSRASRVPHCTARKKLTGGAAAGAGRGPGDHRHRIAGLRVLRAAESQGRPRMRQISGRDKSPDRSHGRPTALGHATLPTSPNPPLRLPQGLAFLAKKSWHTSNLNNQERVWLAEQKAAAEEKKMKELQQQIKLEREREEFQRLAGKSKSGTGDRGTDWMYQEGGSRPGEEESQEAKDAKMAAEDRKNEEYLLGKHYAPEGQGRHTGDFAVASAIESGALQKASTAGASIGASDGNGAALRLEDAEPAAADGASGQVTEWNQDFHLRHHDPMFAVQQQRLAKLSDVEKKRRLMERAGIDVRLVHRTAGGDDVPAPGGE</sequence>
<dbReference type="PANTHER" id="PTHR16196">
    <property type="entry name" value="CELL CYCLE CONTROL PROTEIN CWF25"/>
    <property type="match status" value="1"/>
</dbReference>
<dbReference type="GO" id="GO:0000398">
    <property type="term" value="P:mRNA splicing, via spliceosome"/>
    <property type="evidence" value="ECO:0007669"/>
    <property type="project" value="TreeGrafter"/>
</dbReference>
<accession>K0R9X5</accession>
<evidence type="ECO:0000256" key="4">
    <source>
        <dbReference type="ARBA" id="ARBA00022728"/>
    </source>
</evidence>
<evidence type="ECO:0000313" key="11">
    <source>
        <dbReference type="EMBL" id="EJK49960.1"/>
    </source>
</evidence>
<feature type="region of interest" description="Disordered" evidence="9">
    <location>
        <begin position="140"/>
        <end position="186"/>
    </location>
</feature>
<comment type="caution">
    <text evidence="11">The sequence shown here is derived from an EMBL/GenBank/DDBJ whole genome shotgun (WGS) entry which is preliminary data.</text>
</comment>
<dbReference type="EMBL" id="AGNL01044307">
    <property type="protein sequence ID" value="EJK49960.1"/>
    <property type="molecule type" value="Genomic_DNA"/>
</dbReference>
<evidence type="ECO:0000313" key="12">
    <source>
        <dbReference type="Proteomes" id="UP000266841"/>
    </source>
</evidence>
<keyword evidence="5 8" id="KW-0175">Coiled coil</keyword>
<dbReference type="SMART" id="SM01083">
    <property type="entry name" value="Cir_N"/>
    <property type="match status" value="1"/>
</dbReference>
<keyword evidence="7" id="KW-0539">Nucleus</keyword>
<dbReference type="OrthoDB" id="21123at2759"/>
<dbReference type="GO" id="GO:0005684">
    <property type="term" value="C:U2-type spliceosomal complex"/>
    <property type="evidence" value="ECO:0007669"/>
    <property type="project" value="TreeGrafter"/>
</dbReference>
<gene>
    <name evidence="11" type="ORF">THAOC_31115</name>
</gene>
<evidence type="ECO:0000256" key="6">
    <source>
        <dbReference type="ARBA" id="ARBA00023187"/>
    </source>
</evidence>
<feature type="compositionally biased region" description="Basic and acidic residues" evidence="9">
    <location>
        <begin position="58"/>
        <end position="68"/>
    </location>
</feature>
<evidence type="ECO:0000256" key="3">
    <source>
        <dbReference type="ARBA" id="ARBA00022664"/>
    </source>
</evidence>
<dbReference type="AlphaFoldDB" id="K0R9X5"/>
<feature type="region of interest" description="Disordered" evidence="9">
    <location>
        <begin position="1"/>
        <end position="86"/>
    </location>
</feature>
<evidence type="ECO:0000256" key="8">
    <source>
        <dbReference type="SAM" id="Coils"/>
    </source>
</evidence>
<proteinExistence type="inferred from homology"/>
<dbReference type="InterPro" id="IPR019339">
    <property type="entry name" value="CIR_N_dom"/>
</dbReference>
<dbReference type="PANTHER" id="PTHR16196:SF0">
    <property type="entry name" value="PRE-MRNA-SPLICING FACTOR CWC25 HOMOLOG"/>
    <property type="match status" value="1"/>
</dbReference>
<evidence type="ECO:0000259" key="10">
    <source>
        <dbReference type="SMART" id="SM01083"/>
    </source>
</evidence>
<evidence type="ECO:0000256" key="7">
    <source>
        <dbReference type="ARBA" id="ARBA00023242"/>
    </source>
</evidence>
<dbReference type="Proteomes" id="UP000266841">
    <property type="component" value="Unassembled WGS sequence"/>
</dbReference>
<comment type="similarity">
    <text evidence="2">Belongs to the CWC25 family.</text>
</comment>
<name>K0R9X5_THAOC</name>
<feature type="domain" description="CBF1-interacting co-repressor CIR N-terminal" evidence="10">
    <location>
        <begin position="100"/>
        <end position="136"/>
    </location>
</feature>
<dbReference type="eggNOG" id="KOG3869">
    <property type="taxonomic scope" value="Eukaryota"/>
</dbReference>
<dbReference type="Pfam" id="PF10197">
    <property type="entry name" value="Cir_N"/>
    <property type="match status" value="1"/>
</dbReference>
<evidence type="ECO:0000256" key="1">
    <source>
        <dbReference type="ARBA" id="ARBA00004123"/>
    </source>
</evidence>
<evidence type="ECO:0000256" key="2">
    <source>
        <dbReference type="ARBA" id="ARBA00006695"/>
    </source>
</evidence>
<evidence type="ECO:0000256" key="5">
    <source>
        <dbReference type="ARBA" id="ARBA00023054"/>
    </source>
</evidence>
<keyword evidence="3" id="KW-0507">mRNA processing</keyword>
<reference evidence="11 12" key="1">
    <citation type="journal article" date="2012" name="Genome Biol.">
        <title>Genome and low-iron response of an oceanic diatom adapted to chronic iron limitation.</title>
        <authorList>
            <person name="Lommer M."/>
            <person name="Specht M."/>
            <person name="Roy A.S."/>
            <person name="Kraemer L."/>
            <person name="Andreson R."/>
            <person name="Gutowska M.A."/>
            <person name="Wolf J."/>
            <person name="Bergner S.V."/>
            <person name="Schilhabel M.B."/>
            <person name="Klostermeier U.C."/>
            <person name="Beiko R.G."/>
            <person name="Rosenstiel P."/>
            <person name="Hippler M."/>
            <person name="Laroche J."/>
        </authorList>
    </citation>
    <scope>NUCLEOTIDE SEQUENCE [LARGE SCALE GENOMIC DNA]</scope>
    <source>
        <strain evidence="11 12">CCMP1005</strain>
    </source>
</reference>
<dbReference type="InterPro" id="IPR051376">
    <property type="entry name" value="CWC25_splicing_factor"/>
</dbReference>
<feature type="coiled-coil region" evidence="8">
    <location>
        <begin position="112"/>
        <end position="139"/>
    </location>
</feature>
<keyword evidence="4" id="KW-0747">Spliceosome</keyword>
<feature type="non-terminal residue" evidence="11">
    <location>
        <position position="319"/>
    </location>
</feature>
<keyword evidence="12" id="KW-1185">Reference proteome</keyword>
<protein>
    <recommendedName>
        <fullName evidence="10">CBF1-interacting co-repressor CIR N-terminal domain-containing protein</fullName>
    </recommendedName>
</protein>
<keyword evidence="6" id="KW-0508">mRNA splicing</keyword>
<comment type="subcellular location">
    <subcellularLocation>
        <location evidence="1">Nucleus</location>
    </subcellularLocation>
</comment>